<evidence type="ECO:0000259" key="6">
    <source>
        <dbReference type="PROSITE" id="PS50887"/>
    </source>
</evidence>
<protein>
    <submittedName>
        <fullName evidence="7">EAL domain-containing protein</fullName>
    </submittedName>
</protein>
<dbReference type="Pfam" id="PF13426">
    <property type="entry name" value="PAS_9"/>
    <property type="match status" value="1"/>
</dbReference>
<dbReference type="CDD" id="cd01949">
    <property type="entry name" value="GGDEF"/>
    <property type="match status" value="1"/>
</dbReference>
<dbReference type="InterPro" id="IPR000160">
    <property type="entry name" value="GGDEF_dom"/>
</dbReference>
<comment type="catalytic activity">
    <reaction evidence="1">
        <text>3',3'-c-di-GMP + H2O = 5'-phosphoguanylyl(3'-&gt;5')guanosine + H(+)</text>
        <dbReference type="Rhea" id="RHEA:24902"/>
        <dbReference type="ChEBI" id="CHEBI:15377"/>
        <dbReference type="ChEBI" id="CHEBI:15378"/>
        <dbReference type="ChEBI" id="CHEBI:58754"/>
        <dbReference type="ChEBI" id="CHEBI:58805"/>
        <dbReference type="EC" id="3.1.4.52"/>
    </reaction>
    <physiologicalReaction direction="left-to-right" evidence="1">
        <dbReference type="Rhea" id="RHEA:24903"/>
    </physiologicalReaction>
</comment>
<dbReference type="SMART" id="SM00086">
    <property type="entry name" value="PAC"/>
    <property type="match status" value="1"/>
</dbReference>
<dbReference type="Proteomes" id="UP000482578">
    <property type="component" value="Unassembled WGS sequence"/>
</dbReference>
<evidence type="ECO:0000259" key="4">
    <source>
        <dbReference type="PROSITE" id="PS50113"/>
    </source>
</evidence>
<dbReference type="Pfam" id="PF00563">
    <property type="entry name" value="EAL"/>
    <property type="match status" value="1"/>
</dbReference>
<feature type="domain" description="EAL" evidence="5">
    <location>
        <begin position="684"/>
        <end position="938"/>
    </location>
</feature>
<dbReference type="FunFam" id="3.30.70.270:FF:000001">
    <property type="entry name" value="Diguanylate cyclase domain protein"/>
    <property type="match status" value="1"/>
</dbReference>
<dbReference type="GO" id="GO:0071111">
    <property type="term" value="F:cyclic-guanylate-specific phosphodiesterase activity"/>
    <property type="evidence" value="ECO:0007669"/>
    <property type="project" value="UniProtKB-EC"/>
</dbReference>
<dbReference type="SUPFAM" id="SSF55785">
    <property type="entry name" value="PYP-like sensor domain (PAS domain)"/>
    <property type="match status" value="1"/>
</dbReference>
<name>A0A6B2KUJ9_9NEIS</name>
<keyword evidence="2" id="KW-0472">Membrane</keyword>
<dbReference type="CDD" id="cd01948">
    <property type="entry name" value="EAL"/>
    <property type="match status" value="1"/>
</dbReference>
<dbReference type="PROSITE" id="PS50112">
    <property type="entry name" value="PAS"/>
    <property type="match status" value="1"/>
</dbReference>
<keyword evidence="2" id="KW-1133">Transmembrane helix</keyword>
<dbReference type="GO" id="GO:0071732">
    <property type="term" value="P:cellular response to nitric oxide"/>
    <property type="evidence" value="ECO:0007669"/>
    <property type="project" value="UniProtKB-ARBA"/>
</dbReference>
<dbReference type="NCBIfam" id="TIGR00229">
    <property type="entry name" value="sensory_box"/>
    <property type="match status" value="1"/>
</dbReference>
<dbReference type="NCBIfam" id="TIGR00254">
    <property type="entry name" value="GGDEF"/>
    <property type="match status" value="1"/>
</dbReference>
<evidence type="ECO:0000259" key="3">
    <source>
        <dbReference type="PROSITE" id="PS50112"/>
    </source>
</evidence>
<dbReference type="Gene3D" id="3.30.70.270">
    <property type="match status" value="1"/>
</dbReference>
<dbReference type="InterPro" id="IPR000014">
    <property type="entry name" value="PAS"/>
</dbReference>
<dbReference type="RefSeq" id="WP_163316864.1">
    <property type="nucleotide sequence ID" value="NZ_JAAGAA010000011.1"/>
</dbReference>
<feature type="domain" description="PAS" evidence="3">
    <location>
        <begin position="378"/>
        <end position="425"/>
    </location>
</feature>
<dbReference type="SMART" id="SM00052">
    <property type="entry name" value="EAL"/>
    <property type="match status" value="1"/>
</dbReference>
<dbReference type="InterPro" id="IPR001633">
    <property type="entry name" value="EAL_dom"/>
</dbReference>
<dbReference type="EMBL" id="JAAGAA010000011">
    <property type="protein sequence ID" value="NDV13679.1"/>
    <property type="molecule type" value="Genomic_DNA"/>
</dbReference>
<comment type="caution">
    <text evidence="7">The sequence shown here is derived from an EMBL/GenBank/DDBJ whole genome shotgun (WGS) entry which is preliminary data.</text>
</comment>
<dbReference type="Gene3D" id="3.20.20.450">
    <property type="entry name" value="EAL domain"/>
    <property type="match status" value="1"/>
</dbReference>
<dbReference type="InterPro" id="IPR043128">
    <property type="entry name" value="Rev_trsase/Diguanyl_cyclase"/>
</dbReference>
<gene>
    <name evidence="7" type="ORF">GZH52_12905</name>
</gene>
<dbReference type="Pfam" id="PF00990">
    <property type="entry name" value="GGDEF"/>
    <property type="match status" value="1"/>
</dbReference>
<dbReference type="InterPro" id="IPR029787">
    <property type="entry name" value="Nucleotide_cyclase"/>
</dbReference>
<accession>A0A6B2KUJ9</accession>
<sequence length="940" mass="104989">MKAGISFKLTGLVLAISVLPLFLYQVISFSATRNTIVDMATRHSTNLLNEQASHLSLQMAQIEDLIRNIESVDEIKQAVARVETANTKDTSFEFLSTQARIGYILSGYGSLKGLVSIDLFTRSGRHYHVGDTLNISGINRPLLGRLQSDTQAAGNAVAWHGIEDNVNSTSSKRKVIVASKMLNRLDGSGLKTEPLAMLQVNFDPEFVYRHFHEIESREGSTLLVVDAKRRLLFHPDSRLIGQSINPELARLVRGQQGSMMISLNEQPVALNFRMLPINGWYIVSLVPQATLLEPVSRIAQAGIVILLLSLLLIFLFIRLYSIHIINPLRAICDGFRDFQAGRLEPHWRLPKAQTLQELGELTSWFNAFLDRAQEREQAEANLRIAATAFEAQEGMVITDAEQIIIRVNQAFCDTTGYSSEEVTGQHIRLLQSGRHGAEFYREMWQAVAKTGSWQGEVWNRRKNGSHYPEWLTVTSVRNEHGQTTHYVGTMTDITLRKRAEEEIQRLAYFDPLTNLPNRRMLLDTLERAIARSTRNGQSGALLFIDMDNFKDLNDTQGHDKGDLMLQQVAQRLRQHTRGSDTVARLGGDEFVVLLEGLGDEIANAASHSKAVADKLLASLQADYVLGKHVHHSSCSIGVALFSGEENRIEDILKQADLAMYQAKSAGRNAVCFFDQGMQQTVDERAQLESSLREAIARNQLELHYQVQVNHAGMPVGAEALLRWHHPERGSIPPVQFIPLAEKGELIILLGNWVLETACRQLKEWSRHPASAELTLAVNISPRQFHQADFVQQVVETIARTGANPARLKLEITESMLLDHASITISKMEALKSRGIGFALDDFGTGYSSLAYLKRLPLDQLKIDRGFVCGLQQAGHDAAIVRTILALAETLDMAVIAEGVETIEQQELLASMGCHNYQGYFFGRPLPPEKFVQHHLLAEFA</sequence>
<feature type="domain" description="GGDEF" evidence="6">
    <location>
        <begin position="537"/>
        <end position="675"/>
    </location>
</feature>
<dbReference type="InterPro" id="IPR035919">
    <property type="entry name" value="EAL_sf"/>
</dbReference>
<keyword evidence="2" id="KW-0812">Transmembrane</keyword>
<dbReference type="PANTHER" id="PTHR44757:SF2">
    <property type="entry name" value="BIOFILM ARCHITECTURE MAINTENANCE PROTEIN MBAA"/>
    <property type="match status" value="1"/>
</dbReference>
<dbReference type="InterPro" id="IPR001610">
    <property type="entry name" value="PAC"/>
</dbReference>
<dbReference type="PROSITE" id="PS50883">
    <property type="entry name" value="EAL"/>
    <property type="match status" value="1"/>
</dbReference>
<dbReference type="AlphaFoldDB" id="A0A6B2KUJ9"/>
<reference evidence="7 8" key="1">
    <citation type="submission" date="2020-02" db="EMBL/GenBank/DDBJ databases">
        <authorList>
            <person name="Yang Z."/>
        </authorList>
    </citation>
    <scope>NUCLEOTIDE SEQUENCE [LARGE SCALE GENOMIC DNA]</scope>
    <source>
        <strain evidence="7 8">HX-7-9</strain>
    </source>
</reference>
<proteinExistence type="predicted"/>
<organism evidence="7 8">
    <name type="scientific">Crenobacter caeni</name>
    <dbReference type="NCBI Taxonomy" id="2705474"/>
    <lineage>
        <taxon>Bacteria</taxon>
        <taxon>Pseudomonadati</taxon>
        <taxon>Pseudomonadota</taxon>
        <taxon>Betaproteobacteria</taxon>
        <taxon>Neisseriales</taxon>
        <taxon>Neisseriaceae</taxon>
        <taxon>Crenobacter</taxon>
    </lineage>
</organism>
<dbReference type="SUPFAM" id="SSF141868">
    <property type="entry name" value="EAL domain-like"/>
    <property type="match status" value="1"/>
</dbReference>
<evidence type="ECO:0000256" key="1">
    <source>
        <dbReference type="ARBA" id="ARBA00051114"/>
    </source>
</evidence>
<dbReference type="PROSITE" id="PS50113">
    <property type="entry name" value="PAC"/>
    <property type="match status" value="1"/>
</dbReference>
<dbReference type="SUPFAM" id="SSF55073">
    <property type="entry name" value="Nucleotide cyclase"/>
    <property type="match status" value="1"/>
</dbReference>
<dbReference type="InterPro" id="IPR000700">
    <property type="entry name" value="PAS-assoc_C"/>
</dbReference>
<feature type="transmembrane region" description="Helical" evidence="2">
    <location>
        <begin position="298"/>
        <end position="320"/>
    </location>
</feature>
<evidence type="ECO:0000259" key="5">
    <source>
        <dbReference type="PROSITE" id="PS50883"/>
    </source>
</evidence>
<evidence type="ECO:0000313" key="8">
    <source>
        <dbReference type="Proteomes" id="UP000482578"/>
    </source>
</evidence>
<dbReference type="SMART" id="SM00267">
    <property type="entry name" value="GGDEF"/>
    <property type="match status" value="1"/>
</dbReference>
<dbReference type="FunFam" id="3.20.20.450:FF:000001">
    <property type="entry name" value="Cyclic di-GMP phosphodiesterase yahA"/>
    <property type="match status" value="1"/>
</dbReference>
<evidence type="ECO:0000256" key="2">
    <source>
        <dbReference type="SAM" id="Phobius"/>
    </source>
</evidence>
<dbReference type="InterPro" id="IPR035965">
    <property type="entry name" value="PAS-like_dom_sf"/>
</dbReference>
<dbReference type="Gene3D" id="3.30.450.20">
    <property type="entry name" value="PAS domain"/>
    <property type="match status" value="2"/>
</dbReference>
<dbReference type="PROSITE" id="PS50887">
    <property type="entry name" value="GGDEF"/>
    <property type="match status" value="1"/>
</dbReference>
<dbReference type="Gene3D" id="6.10.340.10">
    <property type="match status" value="1"/>
</dbReference>
<keyword evidence="8" id="KW-1185">Reference proteome</keyword>
<evidence type="ECO:0000313" key="7">
    <source>
        <dbReference type="EMBL" id="NDV13679.1"/>
    </source>
</evidence>
<dbReference type="CDD" id="cd00130">
    <property type="entry name" value="PAS"/>
    <property type="match status" value="1"/>
</dbReference>
<dbReference type="PANTHER" id="PTHR44757">
    <property type="entry name" value="DIGUANYLATE CYCLASE DGCP"/>
    <property type="match status" value="1"/>
</dbReference>
<dbReference type="SMART" id="SM00091">
    <property type="entry name" value="PAS"/>
    <property type="match status" value="1"/>
</dbReference>
<dbReference type="InterPro" id="IPR052155">
    <property type="entry name" value="Biofilm_reg_signaling"/>
</dbReference>
<feature type="domain" description="PAC" evidence="4">
    <location>
        <begin position="453"/>
        <end position="505"/>
    </location>
</feature>